<dbReference type="RefSeq" id="WP_164509130.1">
    <property type="nucleotide sequence ID" value="NZ_JBHTOH010000014.1"/>
</dbReference>
<evidence type="ECO:0000256" key="1">
    <source>
        <dbReference type="ARBA" id="ARBA00004651"/>
    </source>
</evidence>
<keyword evidence="3" id="KW-1003">Cell membrane</keyword>
<evidence type="ECO:0000313" key="11">
    <source>
        <dbReference type="EMBL" id="MFD1410348.1"/>
    </source>
</evidence>
<dbReference type="PANTHER" id="PTHR30175:SF4">
    <property type="entry name" value="PTS SYSTEM TREHALOSE-SPECIFIC EIIBC COMPONENT"/>
    <property type="match status" value="1"/>
</dbReference>
<organism evidence="11 12">
    <name type="scientific">Lapidilactobacillus gannanensis</name>
    <dbReference type="NCBI Taxonomy" id="2486002"/>
    <lineage>
        <taxon>Bacteria</taxon>
        <taxon>Bacillati</taxon>
        <taxon>Bacillota</taxon>
        <taxon>Bacilli</taxon>
        <taxon>Lactobacillales</taxon>
        <taxon>Lactobacillaceae</taxon>
        <taxon>Lapidilactobacillus</taxon>
    </lineage>
</organism>
<keyword evidence="7 9" id="KW-1133">Transmembrane helix</keyword>
<comment type="subcellular location">
    <subcellularLocation>
        <location evidence="1">Cell membrane</location>
        <topology evidence="1">Multi-pass membrane protein</topology>
    </subcellularLocation>
</comment>
<evidence type="ECO:0000256" key="5">
    <source>
        <dbReference type="ARBA" id="ARBA00022683"/>
    </source>
</evidence>
<evidence type="ECO:0000259" key="10">
    <source>
        <dbReference type="PROSITE" id="PS51103"/>
    </source>
</evidence>
<reference evidence="12" key="1">
    <citation type="journal article" date="2019" name="Int. J. Syst. Evol. Microbiol.">
        <title>The Global Catalogue of Microorganisms (GCM) 10K type strain sequencing project: providing services to taxonomists for standard genome sequencing and annotation.</title>
        <authorList>
            <consortium name="The Broad Institute Genomics Platform"/>
            <consortium name="The Broad Institute Genome Sequencing Center for Infectious Disease"/>
            <person name="Wu L."/>
            <person name="Ma J."/>
        </authorList>
    </citation>
    <scope>NUCLEOTIDE SEQUENCE [LARGE SCALE GENOMIC DNA]</scope>
    <source>
        <strain evidence="12">CCM 8937</strain>
    </source>
</reference>
<feature type="transmembrane region" description="Helical" evidence="9">
    <location>
        <begin position="288"/>
        <end position="310"/>
    </location>
</feature>
<keyword evidence="12" id="KW-1185">Reference proteome</keyword>
<feature type="transmembrane region" description="Helical" evidence="9">
    <location>
        <begin position="117"/>
        <end position="133"/>
    </location>
</feature>
<accession>A0ABW4BL05</accession>
<dbReference type="Proteomes" id="UP001597191">
    <property type="component" value="Unassembled WGS sequence"/>
</dbReference>
<keyword evidence="6 9" id="KW-0812">Transmembrane</keyword>
<keyword evidence="2" id="KW-0813">Transport</keyword>
<keyword evidence="4" id="KW-0762">Sugar transport</keyword>
<evidence type="ECO:0000256" key="9">
    <source>
        <dbReference type="SAM" id="Phobius"/>
    </source>
</evidence>
<dbReference type="InterPro" id="IPR003352">
    <property type="entry name" value="PTS_EIIC"/>
</dbReference>
<evidence type="ECO:0000313" key="12">
    <source>
        <dbReference type="Proteomes" id="UP001597191"/>
    </source>
</evidence>
<evidence type="ECO:0000256" key="7">
    <source>
        <dbReference type="ARBA" id="ARBA00022989"/>
    </source>
</evidence>
<evidence type="ECO:0000256" key="6">
    <source>
        <dbReference type="ARBA" id="ARBA00022692"/>
    </source>
</evidence>
<protein>
    <submittedName>
        <fullName evidence="11">PTS transporter subunit EIIC</fullName>
    </submittedName>
</protein>
<dbReference type="PROSITE" id="PS51103">
    <property type="entry name" value="PTS_EIIC_TYPE_1"/>
    <property type="match status" value="1"/>
</dbReference>
<dbReference type="InterPro" id="IPR050558">
    <property type="entry name" value="PTS_Sugar-Specific_Components"/>
</dbReference>
<evidence type="ECO:0000256" key="2">
    <source>
        <dbReference type="ARBA" id="ARBA00022448"/>
    </source>
</evidence>
<evidence type="ECO:0000256" key="3">
    <source>
        <dbReference type="ARBA" id="ARBA00022475"/>
    </source>
</evidence>
<feature type="transmembrane region" description="Helical" evidence="9">
    <location>
        <begin position="330"/>
        <end position="353"/>
    </location>
</feature>
<keyword evidence="5" id="KW-0598">Phosphotransferase system</keyword>
<feature type="transmembrane region" description="Helical" evidence="9">
    <location>
        <begin position="192"/>
        <end position="219"/>
    </location>
</feature>
<keyword evidence="8 9" id="KW-0472">Membrane</keyword>
<name>A0ABW4BL05_9LACO</name>
<feature type="transmembrane region" description="Helical" evidence="9">
    <location>
        <begin position="145"/>
        <end position="172"/>
    </location>
</feature>
<feature type="domain" description="PTS EIIC type-1" evidence="10">
    <location>
        <begin position="1"/>
        <end position="365"/>
    </location>
</feature>
<evidence type="ECO:0000256" key="4">
    <source>
        <dbReference type="ARBA" id="ARBA00022597"/>
    </source>
</evidence>
<feature type="transmembrane region" description="Helical" evidence="9">
    <location>
        <begin position="46"/>
        <end position="64"/>
    </location>
</feature>
<dbReference type="InterPro" id="IPR013013">
    <property type="entry name" value="PTS_EIIC_1"/>
</dbReference>
<evidence type="ECO:0000256" key="8">
    <source>
        <dbReference type="ARBA" id="ARBA00023136"/>
    </source>
</evidence>
<gene>
    <name evidence="11" type="ORF">ACFQ4R_01755</name>
</gene>
<dbReference type="Pfam" id="PF02378">
    <property type="entry name" value="PTS_EIIC"/>
    <property type="match status" value="1"/>
</dbReference>
<feature type="transmembrane region" description="Helical" evidence="9">
    <location>
        <begin position="231"/>
        <end position="249"/>
    </location>
</feature>
<dbReference type="PANTHER" id="PTHR30175">
    <property type="entry name" value="PHOSPHOTRANSFERASE SYSTEM TRANSPORT PROTEIN"/>
    <property type="match status" value="1"/>
</dbReference>
<proteinExistence type="predicted"/>
<dbReference type="EMBL" id="JBHTOH010000014">
    <property type="protein sequence ID" value="MFD1410348.1"/>
    <property type="molecule type" value="Genomic_DNA"/>
</dbReference>
<sequence length="367" mass="39036">MPILPVLVGAGILLGLGNLLTASDLFGVQSLTSRFPQLDGLTDMIHLVANTAFTYIPVLVAWSATKRFGGNPVLGITLGLVLCNETLLSGAKVSSILAGTVKPTYWRIFGLRVMQVGYQNSVLAPLLAALLMVQIEKFLKKHLPAVLQTILVAPIAIFIAAFFTFLVIGPIANQISTWIAEPLINLFKTQPIIAGLLFGLLWEPLVVSGLHYALIAVNLQLIASNQQSQMIAIIATICMAEVGADLAVARLERNNNRRGVALSAAVSSLLGITEPSIFGVTIPHRYPFLCVMGSAGLAGILVALSQEYAVSAGPAGPLSLVIIPVQFWKIHSLILLISFLAGFISTFVTGTIITQRAAQIARPAELD</sequence>
<comment type="caution">
    <text evidence="11">The sequence shown here is derived from an EMBL/GenBank/DDBJ whole genome shotgun (WGS) entry which is preliminary data.</text>
</comment>